<dbReference type="GO" id="GO:0015074">
    <property type="term" value="P:DNA integration"/>
    <property type="evidence" value="ECO:0007669"/>
    <property type="project" value="InterPro"/>
</dbReference>
<dbReference type="Pfam" id="PF13358">
    <property type="entry name" value="DDE_3"/>
    <property type="match status" value="1"/>
</dbReference>
<dbReference type="InterPro" id="IPR009057">
    <property type="entry name" value="Homeodomain-like_sf"/>
</dbReference>
<dbReference type="InterPro" id="IPR038717">
    <property type="entry name" value="Tc1-like_DDE_dom"/>
</dbReference>
<dbReference type="Pfam" id="PF13518">
    <property type="entry name" value="HTH_28"/>
    <property type="match status" value="1"/>
</dbReference>
<accession>A0A9Q1GE54</accession>
<dbReference type="InterPro" id="IPR036397">
    <property type="entry name" value="RNaseH_sf"/>
</dbReference>
<sequence length="336" mass="38683">MPRLSLQDKARAIGQMEAGVKVRRVAALFGVSPGTISKLRTKFRETGEVKDRPRSGRPKKTTPQEDRFLTLASLRNRRLSSRDLQARFAQRYHRQISDQTVRNRLHMASLHAARKPAMTALQRQARLRWCRQHRQWNLRMWGNVMFSDESRFCLRKLDGRIKVWRRRGERYADCCTDRVTPSNGGSVMVWGGISLTGKTELVVIEGNLNAVRYRNEILEPVAIPYLQNLGPNSILQDDNARPHSARIITEYLQNLGVERMEWPAVSPDLNPIEHLWDQLGHAVRARVTNTTMLADLRQILVEEWDAIPQQCVTRLVTSMRRRCQAVVTAYGSSTCY</sequence>
<feature type="domain" description="Tc1-like transposase DDE" evidence="3">
    <location>
        <begin position="144"/>
        <end position="285"/>
    </location>
</feature>
<dbReference type="Proteomes" id="UP001152622">
    <property type="component" value="Chromosome 1"/>
</dbReference>
<dbReference type="InterPro" id="IPR055247">
    <property type="entry name" value="InsJ-like_HTH"/>
</dbReference>
<feature type="domain" description="Insertion element IS150 protein InsJ-like helix-turn-helix" evidence="4">
    <location>
        <begin position="9"/>
        <end position="59"/>
    </location>
</feature>
<dbReference type="PANTHER" id="PTHR23022">
    <property type="entry name" value="TRANSPOSABLE ELEMENT-RELATED"/>
    <property type="match status" value="1"/>
</dbReference>
<dbReference type="AlphaFoldDB" id="A0A9Q1GE54"/>
<organism evidence="5 6">
    <name type="scientific">Synaphobranchus kaupii</name>
    <name type="common">Kaup's arrowtooth eel</name>
    <dbReference type="NCBI Taxonomy" id="118154"/>
    <lineage>
        <taxon>Eukaryota</taxon>
        <taxon>Metazoa</taxon>
        <taxon>Chordata</taxon>
        <taxon>Craniata</taxon>
        <taxon>Vertebrata</taxon>
        <taxon>Euteleostomi</taxon>
        <taxon>Actinopterygii</taxon>
        <taxon>Neopterygii</taxon>
        <taxon>Teleostei</taxon>
        <taxon>Anguilliformes</taxon>
        <taxon>Synaphobranchidae</taxon>
        <taxon>Synaphobranchus</taxon>
    </lineage>
</organism>
<dbReference type="Pfam" id="PF01498">
    <property type="entry name" value="HTH_Tnp_Tc3_2"/>
    <property type="match status" value="1"/>
</dbReference>
<evidence type="ECO:0008006" key="7">
    <source>
        <dbReference type="Google" id="ProtNLM"/>
    </source>
</evidence>
<comment type="caution">
    <text evidence="5">The sequence shown here is derived from an EMBL/GenBank/DDBJ whole genome shotgun (WGS) entry which is preliminary data.</text>
</comment>
<evidence type="ECO:0000313" key="6">
    <source>
        <dbReference type="Proteomes" id="UP001152622"/>
    </source>
</evidence>
<dbReference type="InterPro" id="IPR052338">
    <property type="entry name" value="Transposase_5"/>
</dbReference>
<evidence type="ECO:0000313" key="5">
    <source>
        <dbReference type="EMBL" id="KAJ8381891.1"/>
    </source>
</evidence>
<evidence type="ECO:0000259" key="2">
    <source>
        <dbReference type="Pfam" id="PF01498"/>
    </source>
</evidence>
<dbReference type="SUPFAM" id="SSF46689">
    <property type="entry name" value="Homeodomain-like"/>
    <property type="match status" value="1"/>
</dbReference>
<dbReference type="EMBL" id="JAINUF010000001">
    <property type="protein sequence ID" value="KAJ8381891.1"/>
    <property type="molecule type" value="Genomic_DNA"/>
</dbReference>
<dbReference type="InterPro" id="IPR002492">
    <property type="entry name" value="Transposase_Tc1-like"/>
</dbReference>
<name>A0A9Q1GE54_SYNKA</name>
<feature type="region of interest" description="Disordered" evidence="1">
    <location>
        <begin position="42"/>
        <end position="64"/>
    </location>
</feature>
<evidence type="ECO:0000259" key="3">
    <source>
        <dbReference type="Pfam" id="PF13358"/>
    </source>
</evidence>
<dbReference type="Gene3D" id="3.30.420.10">
    <property type="entry name" value="Ribonuclease H-like superfamily/Ribonuclease H"/>
    <property type="match status" value="1"/>
</dbReference>
<feature type="domain" description="Transposase Tc1-like" evidence="2">
    <location>
        <begin position="71"/>
        <end position="134"/>
    </location>
</feature>
<keyword evidence="6" id="KW-1185">Reference proteome</keyword>
<gene>
    <name evidence="5" type="ORF">SKAU_G00026690</name>
</gene>
<evidence type="ECO:0000256" key="1">
    <source>
        <dbReference type="SAM" id="MobiDB-lite"/>
    </source>
</evidence>
<proteinExistence type="predicted"/>
<dbReference type="InterPro" id="IPR047655">
    <property type="entry name" value="Transpos_IS630-like"/>
</dbReference>
<dbReference type="GO" id="GO:0003677">
    <property type="term" value="F:DNA binding"/>
    <property type="evidence" value="ECO:0007669"/>
    <property type="project" value="InterPro"/>
</dbReference>
<reference evidence="5" key="1">
    <citation type="journal article" date="2023" name="Science">
        <title>Genome structures resolve the early diversification of teleost fishes.</title>
        <authorList>
            <person name="Parey E."/>
            <person name="Louis A."/>
            <person name="Montfort J."/>
            <person name="Bouchez O."/>
            <person name="Roques C."/>
            <person name="Iampietro C."/>
            <person name="Lluch J."/>
            <person name="Castinel A."/>
            <person name="Donnadieu C."/>
            <person name="Desvignes T."/>
            <person name="Floi Bucao C."/>
            <person name="Jouanno E."/>
            <person name="Wen M."/>
            <person name="Mejri S."/>
            <person name="Dirks R."/>
            <person name="Jansen H."/>
            <person name="Henkel C."/>
            <person name="Chen W.J."/>
            <person name="Zahm M."/>
            <person name="Cabau C."/>
            <person name="Klopp C."/>
            <person name="Thompson A.W."/>
            <person name="Robinson-Rechavi M."/>
            <person name="Braasch I."/>
            <person name="Lecointre G."/>
            <person name="Bobe J."/>
            <person name="Postlethwait J.H."/>
            <person name="Berthelot C."/>
            <person name="Roest Crollius H."/>
            <person name="Guiguen Y."/>
        </authorList>
    </citation>
    <scope>NUCLEOTIDE SEQUENCE</scope>
    <source>
        <strain evidence="5">WJC10195</strain>
    </source>
</reference>
<evidence type="ECO:0000259" key="4">
    <source>
        <dbReference type="Pfam" id="PF13518"/>
    </source>
</evidence>
<dbReference type="NCBIfam" id="NF033545">
    <property type="entry name" value="transpos_IS630"/>
    <property type="match status" value="1"/>
</dbReference>
<dbReference type="GO" id="GO:0006313">
    <property type="term" value="P:DNA transposition"/>
    <property type="evidence" value="ECO:0007669"/>
    <property type="project" value="InterPro"/>
</dbReference>
<feature type="compositionally biased region" description="Basic and acidic residues" evidence="1">
    <location>
        <begin position="42"/>
        <end position="54"/>
    </location>
</feature>
<dbReference type="OrthoDB" id="8942091at2759"/>
<protein>
    <recommendedName>
        <fullName evidence="7">Transposase</fullName>
    </recommendedName>
</protein>
<dbReference type="PANTHER" id="PTHR23022:SF135">
    <property type="entry name" value="SI:DKEY-77F5.3"/>
    <property type="match status" value="1"/>
</dbReference>